<keyword evidence="6" id="KW-0811">Translocation</keyword>
<accession>A0A368BQV1</accession>
<protein>
    <recommendedName>
        <fullName evidence="10">Twin-arginine translocase subunit TatB</fullName>
    </recommendedName>
</protein>
<dbReference type="Pfam" id="PF02416">
    <property type="entry name" value="TatA_B_E"/>
    <property type="match status" value="1"/>
</dbReference>
<proteinExistence type="predicted"/>
<keyword evidence="5" id="KW-1133">Transmembrane helix</keyword>
<keyword evidence="4" id="KW-0653">Protein transport</keyword>
<reference evidence="8 9" key="1">
    <citation type="journal article" date="2018" name="Microbiome">
        <title>Fine metagenomic profile of the Mediterranean stratified and mixed water columns revealed by assembly and recruitment.</title>
        <authorList>
            <person name="Haro-Moreno J.M."/>
            <person name="Lopez-Perez M."/>
            <person name="De La Torre J.R."/>
            <person name="Picazo A."/>
            <person name="Camacho A."/>
            <person name="Rodriguez-Valera F."/>
        </authorList>
    </citation>
    <scope>NUCLEOTIDE SEQUENCE [LARGE SCALE GENOMIC DNA]</scope>
    <source>
        <strain evidence="8">MED-G83</strain>
    </source>
</reference>
<sequence>MIQIGIPEILLISIIAILFIKPNNLVSFIQDITKFFLRFKANVENIKEEAEKTLNIEELKQDVFNEQKLKSFDNDKKN</sequence>
<comment type="caution">
    <text evidence="8">The sequence shown here is derived from an EMBL/GenBank/DDBJ whole genome shotgun (WGS) entry which is preliminary data.</text>
</comment>
<dbReference type="Gene3D" id="1.20.5.3310">
    <property type="match status" value="1"/>
</dbReference>
<dbReference type="AlphaFoldDB" id="A0A368BQV1"/>
<evidence type="ECO:0000256" key="3">
    <source>
        <dbReference type="ARBA" id="ARBA00022692"/>
    </source>
</evidence>
<evidence type="ECO:0000256" key="4">
    <source>
        <dbReference type="ARBA" id="ARBA00022927"/>
    </source>
</evidence>
<keyword evidence="7" id="KW-0472">Membrane</keyword>
<dbReference type="InterPro" id="IPR003369">
    <property type="entry name" value="TatA/B/E"/>
</dbReference>
<evidence type="ECO:0000256" key="7">
    <source>
        <dbReference type="ARBA" id="ARBA00023136"/>
    </source>
</evidence>
<dbReference type="PRINTS" id="PR01506">
    <property type="entry name" value="TATBPROTEIN"/>
</dbReference>
<dbReference type="EMBL" id="QOPD01000001">
    <property type="protein sequence ID" value="RCL39212.1"/>
    <property type="molecule type" value="Genomic_DNA"/>
</dbReference>
<evidence type="ECO:0000256" key="5">
    <source>
        <dbReference type="ARBA" id="ARBA00022989"/>
    </source>
</evidence>
<keyword evidence="3" id="KW-0812">Transmembrane</keyword>
<evidence type="ECO:0000313" key="8">
    <source>
        <dbReference type="EMBL" id="RCL39212.1"/>
    </source>
</evidence>
<evidence type="ECO:0000313" key="9">
    <source>
        <dbReference type="Proteomes" id="UP000252147"/>
    </source>
</evidence>
<name>A0A368BQV1_9GAMM</name>
<evidence type="ECO:0000256" key="6">
    <source>
        <dbReference type="ARBA" id="ARBA00023010"/>
    </source>
</evidence>
<gene>
    <name evidence="8" type="ORF">DBW97_00360</name>
</gene>
<keyword evidence="2" id="KW-0813">Transport</keyword>
<comment type="subcellular location">
    <subcellularLocation>
        <location evidence="1">Membrane</location>
        <topology evidence="1">Single-pass membrane protein</topology>
    </subcellularLocation>
</comment>
<evidence type="ECO:0000256" key="2">
    <source>
        <dbReference type="ARBA" id="ARBA00022448"/>
    </source>
</evidence>
<evidence type="ECO:0008006" key="10">
    <source>
        <dbReference type="Google" id="ProtNLM"/>
    </source>
</evidence>
<evidence type="ECO:0000256" key="1">
    <source>
        <dbReference type="ARBA" id="ARBA00004167"/>
    </source>
</evidence>
<organism evidence="8 9">
    <name type="scientific">SAR86 cluster bacterium</name>
    <dbReference type="NCBI Taxonomy" id="2030880"/>
    <lineage>
        <taxon>Bacteria</taxon>
        <taxon>Pseudomonadati</taxon>
        <taxon>Pseudomonadota</taxon>
        <taxon>Gammaproteobacteria</taxon>
        <taxon>SAR86 cluster</taxon>
    </lineage>
</organism>
<dbReference type="Proteomes" id="UP000252147">
    <property type="component" value="Unassembled WGS sequence"/>
</dbReference>